<evidence type="ECO:0008006" key="4">
    <source>
        <dbReference type="Google" id="ProtNLM"/>
    </source>
</evidence>
<dbReference type="EMBL" id="MU251255">
    <property type="protein sequence ID" value="KAG9254117.1"/>
    <property type="molecule type" value="Genomic_DNA"/>
</dbReference>
<accession>A0A9P7ZLX1</accession>
<dbReference type="Proteomes" id="UP000887229">
    <property type="component" value="Unassembled WGS sequence"/>
</dbReference>
<evidence type="ECO:0000313" key="2">
    <source>
        <dbReference type="EMBL" id="KAG9254117.1"/>
    </source>
</evidence>
<proteinExistence type="predicted"/>
<evidence type="ECO:0000313" key="3">
    <source>
        <dbReference type="Proteomes" id="UP000887229"/>
    </source>
</evidence>
<gene>
    <name evidence="2" type="ORF">F5Z01DRAFT_687636</name>
</gene>
<evidence type="ECO:0000256" key="1">
    <source>
        <dbReference type="SAM" id="MobiDB-lite"/>
    </source>
</evidence>
<feature type="region of interest" description="Disordered" evidence="1">
    <location>
        <begin position="1"/>
        <end position="22"/>
    </location>
</feature>
<dbReference type="RefSeq" id="XP_046118041.1">
    <property type="nucleotide sequence ID" value="XM_046266021.1"/>
</dbReference>
<dbReference type="SUPFAM" id="SSF52047">
    <property type="entry name" value="RNI-like"/>
    <property type="match status" value="1"/>
</dbReference>
<keyword evidence="3" id="KW-1185">Reference proteome</keyword>
<feature type="compositionally biased region" description="Low complexity" evidence="1">
    <location>
        <begin position="1"/>
        <end position="11"/>
    </location>
</feature>
<dbReference type="AlphaFoldDB" id="A0A9P7ZLX1"/>
<comment type="caution">
    <text evidence="2">The sequence shown here is derived from an EMBL/GenBank/DDBJ whole genome shotgun (WGS) entry which is preliminary data.</text>
</comment>
<name>A0A9P7ZLX1_9HYPO</name>
<reference evidence="2" key="1">
    <citation type="journal article" date="2021" name="IMA Fungus">
        <title>Genomic characterization of three marine fungi, including Emericellopsis atlantica sp. nov. with signatures of a generalist lifestyle and marine biomass degradation.</title>
        <authorList>
            <person name="Hagestad O.C."/>
            <person name="Hou L."/>
            <person name="Andersen J.H."/>
            <person name="Hansen E.H."/>
            <person name="Altermark B."/>
            <person name="Li C."/>
            <person name="Kuhnert E."/>
            <person name="Cox R.J."/>
            <person name="Crous P.W."/>
            <person name="Spatafora J.W."/>
            <person name="Lail K."/>
            <person name="Amirebrahimi M."/>
            <person name="Lipzen A."/>
            <person name="Pangilinan J."/>
            <person name="Andreopoulos W."/>
            <person name="Hayes R.D."/>
            <person name="Ng V."/>
            <person name="Grigoriev I.V."/>
            <person name="Jackson S.A."/>
            <person name="Sutton T.D.S."/>
            <person name="Dobson A.D.W."/>
            <person name="Rama T."/>
        </authorList>
    </citation>
    <scope>NUCLEOTIDE SEQUENCE</scope>
    <source>
        <strain evidence="2">TS7</strain>
    </source>
</reference>
<dbReference type="OrthoDB" id="3594971at2759"/>
<sequence>MSLTTGSATLLSPPPLSAPHALRPRKLRRKASVLDGTHVVVAAKSMASLEHLSSELLSLICEQLRGIDQSSLWNVRRVCRRFDSIATPVSYRVFELHDRVLSACCCPRVKHHVERYTKHIIIPGSLHAPGVREVLRWVGTLKSITWRFEGHGLQDDAGQWLPRAVLDIERMRQDGIELRIEGLPLRQFDCEAYRRAIPSDLLTSLTIASPTPPLTARLDALKHLLVHAPHLRVFAYQDRGQGTQLAFEAGERMPPLRELSLRSYGWNHTPEQVRKHWDFSHLQSLDLTAVPYHNFLQSLDFTALGRLRHLHIEDWSAHLPDKRREATRLLHDLVNHHLRDLRSLRITCHIGLFPVDALLRHGHSLEDLRFRDHVGFTDDKRSCPTMRASDLTRVAEGLPCLRRLEIDMDIQGPESQRFLDALCLCPRLEEVTLHVQTLITPCGESIPTHDVDRIASQRIFNRLLSRQRPWKSITMNVGGWRRVMVRRLDPLWREYNDMGIFAERCFVLSARDGRYEVREERCIEAGSSRATPDIE</sequence>
<dbReference type="Gene3D" id="3.80.10.10">
    <property type="entry name" value="Ribonuclease Inhibitor"/>
    <property type="match status" value="1"/>
</dbReference>
<organism evidence="2 3">
    <name type="scientific">Emericellopsis atlantica</name>
    <dbReference type="NCBI Taxonomy" id="2614577"/>
    <lineage>
        <taxon>Eukaryota</taxon>
        <taxon>Fungi</taxon>
        <taxon>Dikarya</taxon>
        <taxon>Ascomycota</taxon>
        <taxon>Pezizomycotina</taxon>
        <taxon>Sordariomycetes</taxon>
        <taxon>Hypocreomycetidae</taxon>
        <taxon>Hypocreales</taxon>
        <taxon>Bionectriaceae</taxon>
        <taxon>Emericellopsis</taxon>
    </lineage>
</organism>
<dbReference type="GeneID" id="70296924"/>
<dbReference type="InterPro" id="IPR032675">
    <property type="entry name" value="LRR_dom_sf"/>
</dbReference>
<protein>
    <recommendedName>
        <fullName evidence="4">F-box domain-containing protein</fullName>
    </recommendedName>
</protein>